<evidence type="ECO:0000313" key="1">
    <source>
        <dbReference type="EMBL" id="MXG88432.1"/>
    </source>
</evidence>
<organism evidence="1 2">
    <name type="scientific">Nocardioides flavescens</name>
    <dbReference type="NCBI Taxonomy" id="2691959"/>
    <lineage>
        <taxon>Bacteria</taxon>
        <taxon>Bacillati</taxon>
        <taxon>Actinomycetota</taxon>
        <taxon>Actinomycetes</taxon>
        <taxon>Propionibacteriales</taxon>
        <taxon>Nocardioidaceae</taxon>
        <taxon>Nocardioides</taxon>
    </lineage>
</organism>
<comment type="caution">
    <text evidence="1">The sequence shown here is derived from an EMBL/GenBank/DDBJ whole genome shotgun (WGS) entry which is preliminary data.</text>
</comment>
<reference evidence="1 2" key="1">
    <citation type="submission" date="2019-12" db="EMBL/GenBank/DDBJ databases">
        <authorList>
            <person name="Kun Z."/>
        </authorList>
    </citation>
    <scope>NUCLEOTIDE SEQUENCE [LARGE SCALE GENOMIC DNA]</scope>
    <source>
        <strain evidence="1 2">YIM 123512</strain>
    </source>
</reference>
<dbReference type="AlphaFoldDB" id="A0A6L7EY99"/>
<dbReference type="EMBL" id="WUEK01000001">
    <property type="protein sequence ID" value="MXG88432.1"/>
    <property type="molecule type" value="Genomic_DNA"/>
</dbReference>
<sequence length="58" mass="6367">MVIVVLGVLGPAALLLAVQGRRRARIARNPFTQLEAAARVARRQMNDAVGQSWRNIVD</sequence>
<name>A0A6L7EY99_9ACTN</name>
<proteinExistence type="predicted"/>
<dbReference type="Proteomes" id="UP000473325">
    <property type="component" value="Unassembled WGS sequence"/>
</dbReference>
<keyword evidence="2" id="KW-1185">Reference proteome</keyword>
<accession>A0A6L7EY99</accession>
<dbReference type="RefSeq" id="WP_160874801.1">
    <property type="nucleotide sequence ID" value="NZ_WUEK01000001.1"/>
</dbReference>
<evidence type="ECO:0000313" key="2">
    <source>
        <dbReference type="Proteomes" id="UP000473325"/>
    </source>
</evidence>
<gene>
    <name evidence="1" type="ORF">GRQ65_02575</name>
</gene>
<protein>
    <submittedName>
        <fullName evidence="1">Uncharacterized protein</fullName>
    </submittedName>
</protein>